<dbReference type="GeneID" id="131802231"/>
<proteinExistence type="predicted"/>
<accession>A0ABM3UWU3</accession>
<name>A0ABM3UWU3_MUSDO</name>
<sequence>MDNSMPTNRFLEQIYTSLTQELAFHGLNTHGMLTNMKPQRIDQIVEFEMKRIQENCKRKEVQYVEQMLMENPIAIGRRTTTSRILRRQCDTLLSPEKEQQQQQQQRRWARAFRRSRYNNKIKKAKSKYRHKYISQRLLQNTQLLSCIKDLIAQTEGHLFAQGWRKDKIHQMRDNYGMDLNSKDG</sequence>
<dbReference type="RefSeq" id="XP_058978000.1">
    <property type="nucleotide sequence ID" value="XM_059122017.1"/>
</dbReference>
<keyword evidence="1" id="KW-1185">Reference proteome</keyword>
<reference evidence="2" key="1">
    <citation type="submission" date="2025-08" db="UniProtKB">
        <authorList>
            <consortium name="RefSeq"/>
        </authorList>
    </citation>
    <scope>IDENTIFICATION</scope>
    <source>
        <strain evidence="2">Aabys</strain>
        <tissue evidence="2">Whole body</tissue>
    </source>
</reference>
<gene>
    <name evidence="2" type="primary">LOC131802231</name>
</gene>
<evidence type="ECO:0000313" key="2">
    <source>
        <dbReference type="RefSeq" id="XP_058978000.1"/>
    </source>
</evidence>
<organism evidence="1 2">
    <name type="scientific">Musca domestica</name>
    <name type="common">House fly</name>
    <dbReference type="NCBI Taxonomy" id="7370"/>
    <lineage>
        <taxon>Eukaryota</taxon>
        <taxon>Metazoa</taxon>
        <taxon>Ecdysozoa</taxon>
        <taxon>Arthropoda</taxon>
        <taxon>Hexapoda</taxon>
        <taxon>Insecta</taxon>
        <taxon>Pterygota</taxon>
        <taxon>Neoptera</taxon>
        <taxon>Endopterygota</taxon>
        <taxon>Diptera</taxon>
        <taxon>Brachycera</taxon>
        <taxon>Muscomorpha</taxon>
        <taxon>Muscoidea</taxon>
        <taxon>Muscidae</taxon>
        <taxon>Musca</taxon>
    </lineage>
</organism>
<dbReference type="Proteomes" id="UP001652621">
    <property type="component" value="Unplaced"/>
</dbReference>
<protein>
    <submittedName>
        <fullName evidence="2">Protein sisterless A-like</fullName>
    </submittedName>
</protein>
<evidence type="ECO:0000313" key="1">
    <source>
        <dbReference type="Proteomes" id="UP001652621"/>
    </source>
</evidence>